<feature type="transmembrane region" description="Helical" evidence="5">
    <location>
        <begin position="144"/>
        <end position="166"/>
    </location>
</feature>
<dbReference type="PANTHER" id="PTHR43483:SF3">
    <property type="entry name" value="MEMBRANE TRANSPORTER PROTEIN HI_0806-RELATED"/>
    <property type="match status" value="1"/>
</dbReference>
<evidence type="ECO:0000256" key="5">
    <source>
        <dbReference type="RuleBase" id="RU363041"/>
    </source>
</evidence>
<organism evidence="6 7">
    <name type="scientific">Candidatus Desulfovibrio kirbyi</name>
    <dbReference type="NCBI Taxonomy" id="2696086"/>
    <lineage>
        <taxon>Bacteria</taxon>
        <taxon>Pseudomonadati</taxon>
        <taxon>Thermodesulfobacteriota</taxon>
        <taxon>Desulfovibrionia</taxon>
        <taxon>Desulfovibrionales</taxon>
        <taxon>Desulfovibrionaceae</taxon>
        <taxon>Desulfovibrio</taxon>
    </lineage>
</organism>
<comment type="similarity">
    <text evidence="5">Belongs to the 4-toluene sulfonate uptake permease (TSUP) (TC 2.A.102) family.</text>
</comment>
<feature type="transmembrane region" description="Helical" evidence="5">
    <location>
        <begin position="214"/>
        <end position="236"/>
    </location>
</feature>
<evidence type="ECO:0000256" key="4">
    <source>
        <dbReference type="ARBA" id="ARBA00023136"/>
    </source>
</evidence>
<keyword evidence="2 5" id="KW-0812">Transmembrane</keyword>
<evidence type="ECO:0000313" key="7">
    <source>
        <dbReference type="Proteomes" id="UP000505077"/>
    </source>
</evidence>
<keyword evidence="4 5" id="KW-0472">Membrane</keyword>
<comment type="caution">
    <text evidence="6">The sequence shown here is derived from an EMBL/GenBank/DDBJ whole genome shotgun (WGS) entry which is preliminary data.</text>
</comment>
<feature type="transmembrane region" description="Helical" evidence="5">
    <location>
        <begin position="81"/>
        <end position="99"/>
    </location>
</feature>
<evidence type="ECO:0000256" key="1">
    <source>
        <dbReference type="ARBA" id="ARBA00004141"/>
    </source>
</evidence>
<comment type="subcellular location">
    <subcellularLocation>
        <location evidence="5">Cell membrane</location>
        <topology evidence="5">Multi-pass membrane protein</topology>
    </subcellularLocation>
    <subcellularLocation>
        <location evidence="1">Membrane</location>
        <topology evidence="1">Multi-pass membrane protein</topology>
    </subcellularLocation>
</comment>
<feature type="transmembrane region" description="Helical" evidence="5">
    <location>
        <begin position="248"/>
        <end position="264"/>
    </location>
</feature>
<dbReference type="PANTHER" id="PTHR43483">
    <property type="entry name" value="MEMBRANE TRANSPORTER PROTEIN HI_0806-RELATED"/>
    <property type="match status" value="1"/>
</dbReference>
<sequence length="265" mass="27344">MLLALLVYICCGAFVGILAGLLGVGGGTVIVPMLVAIFPAQGVPEQYAQQCALGTSLASIMITSVSSARAHNARRAVHWDIVRNITPGILIGTFVGGLIAAHAPTFFLKLFFICFLFLVAAQMFSNYRPPASRIMPGPLGTAGIGSGIGLISSFVGIGGGVLSVPFMGMCNVPLHHAVGTSAAIGFPIAVAGALSFVIGGWGRPDLPAGTLGFVHLWALAGIAVASFLTAPFGVKLSHSLPTDKLKRGFAVFLIVVALKMLWGIF</sequence>
<feature type="transmembrane region" description="Helical" evidence="5">
    <location>
        <begin position="106"/>
        <end position="124"/>
    </location>
</feature>
<dbReference type="InterPro" id="IPR002781">
    <property type="entry name" value="TM_pro_TauE-like"/>
</dbReference>
<evidence type="ECO:0000313" key="6">
    <source>
        <dbReference type="EMBL" id="GFH63085.1"/>
    </source>
</evidence>
<dbReference type="Pfam" id="PF01925">
    <property type="entry name" value="TauE"/>
    <property type="match status" value="1"/>
</dbReference>
<feature type="transmembrane region" description="Helical" evidence="5">
    <location>
        <begin position="6"/>
        <end position="39"/>
    </location>
</feature>
<keyword evidence="3 5" id="KW-1133">Transmembrane helix</keyword>
<dbReference type="AlphaFoldDB" id="A0A6L2R6C4"/>
<dbReference type="EMBL" id="BLLL01000009">
    <property type="protein sequence ID" value="GFH63085.1"/>
    <property type="molecule type" value="Genomic_DNA"/>
</dbReference>
<name>A0A6L2R6C4_9BACT</name>
<feature type="transmembrane region" description="Helical" evidence="5">
    <location>
        <begin position="178"/>
        <end position="202"/>
    </location>
</feature>
<protein>
    <recommendedName>
        <fullName evidence="5">Probable membrane transporter protein</fullName>
    </recommendedName>
</protein>
<gene>
    <name evidence="6" type="ORF">ZNDK_0856</name>
</gene>
<evidence type="ECO:0000256" key="3">
    <source>
        <dbReference type="ARBA" id="ARBA00022989"/>
    </source>
</evidence>
<reference evidence="6 7" key="1">
    <citation type="journal article" date="2020" name="ISME J.">
        <title>Parallel Reductive Genome Evolution in Desulfovibrio Ectosymbionts Independently Acquired by Trichonympha Protists in the Termite Gut.</title>
        <authorList>
            <person name="Takeuchi M."/>
            <person name="Kuwahara H."/>
            <person name="Murakami T."/>
            <person name="Takahashi K."/>
            <person name="Kajitani R."/>
            <person name="Toyoda A."/>
            <person name="Itoh T."/>
            <person name="Ohkuma M."/>
            <person name="Hongoh Y."/>
        </authorList>
    </citation>
    <scope>NUCLEOTIDE SEQUENCE [LARGE SCALE GENOMIC DNA]</scope>
    <source>
        <strain evidence="6">ZnDsv-02</strain>
    </source>
</reference>
<proteinExistence type="inferred from homology"/>
<accession>A0A6L2R6C4</accession>
<feature type="transmembrane region" description="Helical" evidence="5">
    <location>
        <begin position="51"/>
        <end position="69"/>
    </location>
</feature>
<keyword evidence="5" id="KW-1003">Cell membrane</keyword>
<dbReference type="Proteomes" id="UP000505077">
    <property type="component" value="Unassembled WGS sequence"/>
</dbReference>
<evidence type="ECO:0000256" key="2">
    <source>
        <dbReference type="ARBA" id="ARBA00022692"/>
    </source>
</evidence>
<dbReference type="GO" id="GO:0005886">
    <property type="term" value="C:plasma membrane"/>
    <property type="evidence" value="ECO:0007669"/>
    <property type="project" value="UniProtKB-SubCell"/>
</dbReference>